<reference evidence="2" key="2">
    <citation type="submission" date="2023-06" db="EMBL/GenBank/DDBJ databases">
        <authorList>
            <consortium name="Lawrence Berkeley National Laboratory"/>
            <person name="Haridas S."/>
            <person name="Hensen N."/>
            <person name="Bonometti L."/>
            <person name="Westerberg I."/>
            <person name="Brannstrom I.O."/>
            <person name="Guillou S."/>
            <person name="Cros-Aarteil S."/>
            <person name="Calhoun S."/>
            <person name="Kuo A."/>
            <person name="Mondo S."/>
            <person name="Pangilinan J."/>
            <person name="Riley R."/>
            <person name="Labutti K."/>
            <person name="Andreopoulos B."/>
            <person name="Lipzen A."/>
            <person name="Chen C."/>
            <person name="Yanf M."/>
            <person name="Daum C."/>
            <person name="Ng V."/>
            <person name="Clum A."/>
            <person name="Steindorff A."/>
            <person name="Ohm R."/>
            <person name="Martin F."/>
            <person name="Silar P."/>
            <person name="Natvig D."/>
            <person name="Lalanne C."/>
            <person name="Gautier V."/>
            <person name="Ament-Velasquez S.L."/>
            <person name="Kruys A."/>
            <person name="Hutchinson M.I."/>
            <person name="Powell A.J."/>
            <person name="Barry K."/>
            <person name="Miller A.N."/>
            <person name="Grigoriev I.V."/>
            <person name="Debuchy R."/>
            <person name="Gladieux P."/>
            <person name="Thoren M.H."/>
            <person name="Johannesson H."/>
        </authorList>
    </citation>
    <scope>NUCLEOTIDE SEQUENCE</scope>
    <source>
        <strain evidence="2">CBS 168.71</strain>
    </source>
</reference>
<gene>
    <name evidence="2" type="ORF">B0H64DRAFT_170279</name>
</gene>
<accession>A0AAE0LT79</accession>
<protein>
    <recommendedName>
        <fullName evidence="1">DUF7580 domain-containing protein</fullName>
    </recommendedName>
</protein>
<reference evidence="2" key="1">
    <citation type="journal article" date="2023" name="Mol. Phylogenet. Evol.">
        <title>Genome-scale phylogeny and comparative genomics of the fungal order Sordariales.</title>
        <authorList>
            <person name="Hensen N."/>
            <person name="Bonometti L."/>
            <person name="Westerberg I."/>
            <person name="Brannstrom I.O."/>
            <person name="Guillou S."/>
            <person name="Cros-Aarteil S."/>
            <person name="Calhoun S."/>
            <person name="Haridas S."/>
            <person name="Kuo A."/>
            <person name="Mondo S."/>
            <person name="Pangilinan J."/>
            <person name="Riley R."/>
            <person name="LaButti K."/>
            <person name="Andreopoulos B."/>
            <person name="Lipzen A."/>
            <person name="Chen C."/>
            <person name="Yan M."/>
            <person name="Daum C."/>
            <person name="Ng V."/>
            <person name="Clum A."/>
            <person name="Steindorff A."/>
            <person name="Ohm R.A."/>
            <person name="Martin F."/>
            <person name="Silar P."/>
            <person name="Natvig D.O."/>
            <person name="Lalanne C."/>
            <person name="Gautier V."/>
            <person name="Ament-Velasquez S.L."/>
            <person name="Kruys A."/>
            <person name="Hutchinson M.I."/>
            <person name="Powell A.J."/>
            <person name="Barry K."/>
            <person name="Miller A.N."/>
            <person name="Grigoriev I.V."/>
            <person name="Debuchy R."/>
            <person name="Gladieux P."/>
            <person name="Hiltunen Thoren M."/>
            <person name="Johannesson H."/>
        </authorList>
    </citation>
    <scope>NUCLEOTIDE SEQUENCE</scope>
    <source>
        <strain evidence="2">CBS 168.71</strain>
    </source>
</reference>
<dbReference type="EMBL" id="JAUEPN010000004">
    <property type="protein sequence ID" value="KAK3296435.1"/>
    <property type="molecule type" value="Genomic_DNA"/>
</dbReference>
<organism evidence="2 3">
    <name type="scientific">Chaetomium fimeti</name>
    <dbReference type="NCBI Taxonomy" id="1854472"/>
    <lineage>
        <taxon>Eukaryota</taxon>
        <taxon>Fungi</taxon>
        <taxon>Dikarya</taxon>
        <taxon>Ascomycota</taxon>
        <taxon>Pezizomycotina</taxon>
        <taxon>Sordariomycetes</taxon>
        <taxon>Sordariomycetidae</taxon>
        <taxon>Sordariales</taxon>
        <taxon>Chaetomiaceae</taxon>
        <taxon>Chaetomium</taxon>
    </lineage>
</organism>
<proteinExistence type="predicted"/>
<dbReference type="GeneID" id="87835701"/>
<evidence type="ECO:0000313" key="2">
    <source>
        <dbReference type="EMBL" id="KAK3296435.1"/>
    </source>
</evidence>
<dbReference type="Pfam" id="PF24476">
    <property type="entry name" value="DUF7580"/>
    <property type="match status" value="1"/>
</dbReference>
<feature type="domain" description="DUF7580" evidence="1">
    <location>
        <begin position="379"/>
        <end position="577"/>
    </location>
</feature>
<dbReference type="Proteomes" id="UP001278766">
    <property type="component" value="Unassembled WGS sequence"/>
</dbReference>
<sequence length="583" mass="63473">MSGFEVAGVVLGVLPLAIGAAKGYMGILSSMRDAKRNLKALVHDLETEQIRLETTCEVLLDGIVPPSAVDRMIRTPLGSEWKLYNDQLKLRLWTTSKKFEEQVTEMQKAVEELRAKLCMERDGSTKITDRVTIIRELKQNAAFSLKKKDYEDILNRIKTANSILHDLTGQNCGLGPSRKYRSQARLIGLIRGLARGIFNGLCSATSTCCCAKPHDVGLELEPRDAVIVPTDTDDEVGKKFDFHVAFGSKRAPENAGTALVTAWERIYARLADDIALAPTCKTATVPIAAPQKTTHGTGWAKSLSLRSAKNSLSFSADTQTLVEVSPSLAVAPVTPANTSSPYAHLKISELCQVIVRSPKAPAVDGYGVITNVERNFQLRPPENASSDSHTAITLREVLSAGKDTTLPPFEYPDKLRIALALVVSVLHLYKTPWLPTIVTLDDVLFLREGNAPQLSCIGYRPFVARNLKDGPEAAQAPRGPRPMNITVLSLGALLIQLIVGKVYDSLDMKGNMDMESILSKYEAASRFNGEVMTSGGINYASAVKWCLGTVLEVAGLEDDTFCQKFYGAVVAKLEDDAKLLTPA</sequence>
<evidence type="ECO:0000313" key="3">
    <source>
        <dbReference type="Proteomes" id="UP001278766"/>
    </source>
</evidence>
<keyword evidence="3" id="KW-1185">Reference proteome</keyword>
<comment type="caution">
    <text evidence="2">The sequence shown here is derived from an EMBL/GenBank/DDBJ whole genome shotgun (WGS) entry which is preliminary data.</text>
</comment>
<dbReference type="InterPro" id="IPR056002">
    <property type="entry name" value="DUF7580"/>
</dbReference>
<dbReference type="PANTHER" id="PTHR35186:SF4">
    <property type="entry name" value="PRION-INHIBITION AND PROPAGATION HELO DOMAIN-CONTAINING PROTEIN"/>
    <property type="match status" value="1"/>
</dbReference>
<dbReference type="RefSeq" id="XP_062659949.1">
    <property type="nucleotide sequence ID" value="XM_062798753.1"/>
</dbReference>
<dbReference type="PANTHER" id="PTHR35186">
    <property type="entry name" value="ANK_REP_REGION DOMAIN-CONTAINING PROTEIN"/>
    <property type="match status" value="1"/>
</dbReference>
<name>A0AAE0LT79_9PEZI</name>
<evidence type="ECO:0000259" key="1">
    <source>
        <dbReference type="Pfam" id="PF24476"/>
    </source>
</evidence>
<dbReference type="AlphaFoldDB" id="A0AAE0LT79"/>